<evidence type="ECO:0000313" key="3">
    <source>
        <dbReference type="Proteomes" id="UP000663882"/>
    </source>
</evidence>
<protein>
    <submittedName>
        <fullName evidence="2">Uncharacterized protein</fullName>
    </submittedName>
</protein>
<dbReference type="Proteomes" id="UP000663882">
    <property type="component" value="Unassembled WGS sequence"/>
</dbReference>
<dbReference type="EMBL" id="CAJNOO010000230">
    <property type="protein sequence ID" value="CAF0867785.1"/>
    <property type="molecule type" value="Genomic_DNA"/>
</dbReference>
<evidence type="ECO:0000256" key="1">
    <source>
        <dbReference type="SAM" id="MobiDB-lite"/>
    </source>
</evidence>
<feature type="compositionally biased region" description="Polar residues" evidence="1">
    <location>
        <begin position="38"/>
        <end position="60"/>
    </location>
</feature>
<evidence type="ECO:0000313" key="2">
    <source>
        <dbReference type="EMBL" id="CAF0867785.1"/>
    </source>
</evidence>
<feature type="compositionally biased region" description="Low complexity" evidence="1">
    <location>
        <begin position="405"/>
        <end position="425"/>
    </location>
</feature>
<dbReference type="AlphaFoldDB" id="A0A813WYC3"/>
<accession>A0A813WYC3</accession>
<dbReference type="OrthoDB" id="10027184at2759"/>
<reference evidence="2" key="1">
    <citation type="submission" date="2021-02" db="EMBL/GenBank/DDBJ databases">
        <authorList>
            <person name="Nowell W R."/>
        </authorList>
    </citation>
    <scope>NUCLEOTIDE SEQUENCE</scope>
</reference>
<name>A0A813WYC3_9BILA</name>
<proteinExistence type="predicted"/>
<comment type="caution">
    <text evidence="2">The sequence shown here is derived from an EMBL/GenBank/DDBJ whole genome shotgun (WGS) entry which is preliminary data.</text>
</comment>
<sequence>MTYLDAIHWISTGWKTVTGTIIRSTFPVAGFKDKSDDNITSPTSNDSTISPSSNDLTTSVTDDERSVESKKLEHLLQYVTMGGQKMSASDFIDIDKDVPTFNELFDNCENLMARDIIQLDDDNGNDDKDNCKLNDEFVNPESVSSSTTCSTIIKTFEFQITSKQRNILQYQLTAYVQLLTQYILLNRETNSLLSDDQSPQQLFKDLTYFRDKQSNSILDIPLLTEAQHLIETSPPPTRRKAFGNHLSFYLMDTFCKSSAFVHDSLLPTCLLSSTNSNIQTLFNDQTSRNFVSGEDCLMALGLEQNDAKMLIIGHNEKTINDRLNSLRYARVRRGKQNPVKAFSTYGSVPDISLNPWYHVPNGFDIKQIYPNGLIEKVNVVFPPWFRLSYKRSRQLSKRTNNSLVSSSSSSTTTTTTTTATPTISSNDDLSSSTVYVVVEGTSSNSRTTTSPNKVLQQIHMLHLLNSYPKLQPRQQ</sequence>
<organism evidence="2 3">
    <name type="scientific">Rotaria sordida</name>
    <dbReference type="NCBI Taxonomy" id="392033"/>
    <lineage>
        <taxon>Eukaryota</taxon>
        <taxon>Metazoa</taxon>
        <taxon>Spiralia</taxon>
        <taxon>Gnathifera</taxon>
        <taxon>Rotifera</taxon>
        <taxon>Eurotatoria</taxon>
        <taxon>Bdelloidea</taxon>
        <taxon>Philodinida</taxon>
        <taxon>Philodinidae</taxon>
        <taxon>Rotaria</taxon>
    </lineage>
</organism>
<gene>
    <name evidence="2" type="ORF">RFH988_LOCUS7309</name>
</gene>
<feature type="region of interest" description="Disordered" evidence="1">
    <location>
        <begin position="33"/>
        <end position="64"/>
    </location>
</feature>
<feature type="region of interest" description="Disordered" evidence="1">
    <location>
        <begin position="396"/>
        <end position="428"/>
    </location>
</feature>